<dbReference type="EMBL" id="SJPW01000001">
    <property type="protein sequence ID" value="TWU60740.1"/>
    <property type="molecule type" value="Genomic_DNA"/>
</dbReference>
<evidence type="ECO:0008006" key="5">
    <source>
        <dbReference type="Google" id="ProtNLM"/>
    </source>
</evidence>
<dbReference type="Proteomes" id="UP000318288">
    <property type="component" value="Unassembled WGS sequence"/>
</dbReference>
<reference evidence="3 4" key="1">
    <citation type="submission" date="2019-02" db="EMBL/GenBank/DDBJ databases">
        <title>Deep-cultivation of Planctomycetes and their phenomic and genomic characterization uncovers novel biology.</title>
        <authorList>
            <person name="Wiegand S."/>
            <person name="Jogler M."/>
            <person name="Boedeker C."/>
            <person name="Pinto D."/>
            <person name="Vollmers J."/>
            <person name="Rivas-Marin E."/>
            <person name="Kohn T."/>
            <person name="Peeters S.H."/>
            <person name="Heuer A."/>
            <person name="Rast P."/>
            <person name="Oberbeckmann S."/>
            <person name="Bunk B."/>
            <person name="Jeske O."/>
            <person name="Meyerdierks A."/>
            <person name="Storesund J.E."/>
            <person name="Kallscheuer N."/>
            <person name="Luecker S."/>
            <person name="Lage O.M."/>
            <person name="Pohl T."/>
            <person name="Merkel B.J."/>
            <person name="Hornburger P."/>
            <person name="Mueller R.-W."/>
            <person name="Bruemmer F."/>
            <person name="Labrenz M."/>
            <person name="Spormann A.M."/>
            <person name="Op Den Camp H."/>
            <person name="Overmann J."/>
            <person name="Amann R."/>
            <person name="Jetten M.S.M."/>
            <person name="Mascher T."/>
            <person name="Medema M.H."/>
            <person name="Devos D.P."/>
            <person name="Kaster A.-K."/>
            <person name="Ovreas L."/>
            <person name="Rohde M."/>
            <person name="Galperin M.Y."/>
            <person name="Jogler C."/>
        </authorList>
    </citation>
    <scope>NUCLEOTIDE SEQUENCE [LARGE SCALE GENOMIC DNA]</scope>
    <source>
        <strain evidence="3 4">Poly51</strain>
    </source>
</reference>
<protein>
    <recommendedName>
        <fullName evidence="5">Glycoside hydrolase 123 C-terminal domain-containing protein</fullName>
    </recommendedName>
</protein>
<name>A0A5C6FII6_9BACT</name>
<dbReference type="Gene3D" id="2.60.40.10">
    <property type="entry name" value="Immunoglobulins"/>
    <property type="match status" value="1"/>
</dbReference>
<feature type="signal peptide" evidence="2">
    <location>
        <begin position="1"/>
        <end position="19"/>
    </location>
</feature>
<keyword evidence="4" id="KW-1185">Reference proteome</keyword>
<gene>
    <name evidence="3" type="ORF">Poly51_10210</name>
</gene>
<comment type="caution">
    <text evidence="3">The sequence shown here is derived from an EMBL/GenBank/DDBJ whole genome shotgun (WGS) entry which is preliminary data.</text>
</comment>
<dbReference type="RefSeq" id="WP_146454758.1">
    <property type="nucleotide sequence ID" value="NZ_SJPW01000001.1"/>
</dbReference>
<feature type="region of interest" description="Disordered" evidence="1">
    <location>
        <begin position="66"/>
        <end position="90"/>
    </location>
</feature>
<evidence type="ECO:0000256" key="2">
    <source>
        <dbReference type="SAM" id="SignalP"/>
    </source>
</evidence>
<organism evidence="3 4">
    <name type="scientific">Rubripirellula tenax</name>
    <dbReference type="NCBI Taxonomy" id="2528015"/>
    <lineage>
        <taxon>Bacteria</taxon>
        <taxon>Pseudomonadati</taxon>
        <taxon>Planctomycetota</taxon>
        <taxon>Planctomycetia</taxon>
        <taxon>Pirellulales</taxon>
        <taxon>Pirellulaceae</taxon>
        <taxon>Rubripirellula</taxon>
    </lineage>
</organism>
<sequence length="590" mass="64502" precursor="true">MIRTYLLLASLAVGAFTFAGDLIDSVDDAAMAKLNGGQLTKSFDVRVTDGDGEPIAGVTVTPWALRSSQGHGRWPDGDDRADMSPEPVTTDDNGIATIRYPFYRDIAELTRVFSVSVNLSHPNFTIEDSVDIDVPMMDDGPHKIEMKQAASIALVPQSRAADFHIDQIHVVSSDVLNTNSNSPKRSSGQIVLETLSPAPFRAMLVRLVDGKAVEFSDPIELTLKSGRNEAVTLAMHPAVSIRGRFGDEVPRPVVAGRVCAIASPRKHPLPNFDWTQWAPVDEHGDFVIEGFPRSETMQVIALCEHFIAKNGYEPIADASAADANQSNPLGGLQTMFEMAKELAKPTAKPSTRPQVFGPNPEQPITINMSPLVRCEVSVTDPDGNPLRNILVGACPNVFWWNWGSQLYGVQLMRSTEWLMGIAVEEPWDSDSVRGYDIPFFDHSNDDGFATLYLPPGNQDMLAESKAKDYRLPIFMGRRDHQVTIVQGETLDVTLQLEPAGTEALGEYDKLAGVVFGCSTREGKQICALPEVRQKMDDFARRLREAKNPRDPAVLAEAFAVVAEAFDNAGDAKESAKWKAKADAEAAKAKL</sequence>
<dbReference type="OrthoDB" id="233693at2"/>
<dbReference type="AlphaFoldDB" id="A0A5C6FII6"/>
<accession>A0A5C6FII6</accession>
<feature type="chain" id="PRO_5022735606" description="Glycoside hydrolase 123 C-terminal domain-containing protein" evidence="2">
    <location>
        <begin position="20"/>
        <end position="590"/>
    </location>
</feature>
<feature type="compositionally biased region" description="Basic and acidic residues" evidence="1">
    <location>
        <begin position="73"/>
        <end position="83"/>
    </location>
</feature>
<keyword evidence="2" id="KW-0732">Signal</keyword>
<evidence type="ECO:0000313" key="3">
    <source>
        <dbReference type="EMBL" id="TWU60740.1"/>
    </source>
</evidence>
<dbReference type="InterPro" id="IPR013783">
    <property type="entry name" value="Ig-like_fold"/>
</dbReference>
<evidence type="ECO:0000256" key="1">
    <source>
        <dbReference type="SAM" id="MobiDB-lite"/>
    </source>
</evidence>
<proteinExistence type="predicted"/>
<evidence type="ECO:0000313" key="4">
    <source>
        <dbReference type="Proteomes" id="UP000318288"/>
    </source>
</evidence>